<gene>
    <name evidence="8" type="ORF">E3J62_09105</name>
</gene>
<evidence type="ECO:0000313" key="8">
    <source>
        <dbReference type="EMBL" id="TET44886.1"/>
    </source>
</evidence>
<feature type="domain" description="Lambda-carrageenase beta-propeller" evidence="7">
    <location>
        <begin position="113"/>
        <end position="204"/>
    </location>
</feature>
<dbReference type="SUPFAM" id="SSF69318">
    <property type="entry name" value="Integrin alpha N-terminal domain"/>
    <property type="match status" value="1"/>
</dbReference>
<dbReference type="InterPro" id="IPR026444">
    <property type="entry name" value="Secre_tail"/>
</dbReference>
<dbReference type="Proteomes" id="UP000315525">
    <property type="component" value="Unassembled WGS sequence"/>
</dbReference>
<evidence type="ECO:0000259" key="7">
    <source>
        <dbReference type="Pfam" id="PF25292"/>
    </source>
</evidence>
<evidence type="ECO:0000256" key="4">
    <source>
        <dbReference type="ARBA" id="ARBA00023136"/>
    </source>
</evidence>
<organism evidence="8 9">
    <name type="scientific">candidate division TA06 bacterium</name>
    <dbReference type="NCBI Taxonomy" id="2250710"/>
    <lineage>
        <taxon>Bacteria</taxon>
        <taxon>Bacteria division TA06</taxon>
    </lineage>
</organism>
<dbReference type="NCBIfam" id="TIGR04183">
    <property type="entry name" value="Por_Secre_tail"/>
    <property type="match status" value="1"/>
</dbReference>
<dbReference type="InterPro" id="IPR025965">
    <property type="entry name" value="FlgD/Vpr_Ig-like"/>
</dbReference>
<dbReference type="InterPro" id="IPR028994">
    <property type="entry name" value="Integrin_alpha_N"/>
</dbReference>
<dbReference type="Pfam" id="PF13860">
    <property type="entry name" value="FlgD_ig"/>
    <property type="match status" value="1"/>
</dbReference>
<dbReference type="PANTHER" id="PTHR21419">
    <property type="match status" value="1"/>
</dbReference>
<keyword evidence="2" id="KW-0812">Transmembrane</keyword>
<dbReference type="InterPro" id="IPR036181">
    <property type="entry name" value="MIT_dom_sf"/>
</dbReference>
<evidence type="ECO:0000256" key="3">
    <source>
        <dbReference type="ARBA" id="ARBA00022989"/>
    </source>
</evidence>
<dbReference type="EMBL" id="SOJN01000105">
    <property type="protein sequence ID" value="TET44886.1"/>
    <property type="molecule type" value="Genomic_DNA"/>
</dbReference>
<evidence type="ECO:0000256" key="5">
    <source>
        <dbReference type="SAM" id="SignalP"/>
    </source>
</evidence>
<proteinExistence type="predicted"/>
<evidence type="ECO:0000259" key="6">
    <source>
        <dbReference type="Pfam" id="PF13860"/>
    </source>
</evidence>
<dbReference type="SUPFAM" id="SSF116846">
    <property type="entry name" value="MIT domain"/>
    <property type="match status" value="1"/>
</dbReference>
<evidence type="ECO:0000256" key="2">
    <source>
        <dbReference type="ARBA" id="ARBA00022692"/>
    </source>
</evidence>
<evidence type="ECO:0000256" key="1">
    <source>
        <dbReference type="ARBA" id="ARBA00004167"/>
    </source>
</evidence>
<accession>A0A523UQS1</accession>
<keyword evidence="3" id="KW-1133">Transmembrane helix</keyword>
<name>A0A523UQS1_UNCT6</name>
<comment type="caution">
    <text evidence="8">The sequence shown here is derived from an EMBL/GenBank/DDBJ whole genome shotgun (WGS) entry which is preliminary data.</text>
</comment>
<protein>
    <submittedName>
        <fullName evidence="8">T9SS type A sorting domain-containing protein</fullName>
    </submittedName>
</protein>
<dbReference type="Pfam" id="PF25292">
    <property type="entry name" value="Beta-prop_CGLA"/>
    <property type="match status" value="1"/>
</dbReference>
<dbReference type="Gene3D" id="2.60.40.4070">
    <property type="match status" value="1"/>
</dbReference>
<dbReference type="PANTHER" id="PTHR21419:SF30">
    <property type="entry name" value="IG-LIKE DOMAIN-CONTAINING PROTEIN"/>
    <property type="match status" value="1"/>
</dbReference>
<dbReference type="InterPro" id="IPR057420">
    <property type="entry name" value="Beta-prop_CGLA"/>
</dbReference>
<feature type="signal peptide" evidence="5">
    <location>
        <begin position="1"/>
        <end position="26"/>
    </location>
</feature>
<sequence length="814" mass="90316">MKTYSRLLLSFVFLLPLLQFPAASQSAPTIAWYFDAEDYVECSPAIADIDKDSPGSEVLFGYWRNLHCLSSSGDVLWSYYEPKQLFQHPAVADLDRDGNAEAVFHSLGWREPGKIWCFQSDGSLKWSFDTFNGGYNQGVTIANINGDWDAEILAGSTNDTLYCVDASGSLVWKHGAVGDVCIPAVADINEDGYPETIYATTGGYIGCLDSEGNLIWETEIEGMRLVGVAISDVDGDLDAEIIVNGYTVRGKNMLYCLEKDGTVKWTKELIGRLGSIISTAAIDDINNDGKQEIATFSNSYLEEKDSLWVFQDDGSEAKVIWQAPAADWWGGSGSGPVVCDLDGDSFKELILMGSEYLGIYDGRDGNLLYKNLDLRSITRDEHPAVADVDHDGHAEIIATYRYRGLAMLEDDGNWAECRNQFSSHYYHITNVRDDLTVPPLEPYFWKGHNSWLAQGDYSQCEPACIKEKVIAELDELTPQSKDMEKRIKKAKKHLEKSLDPRLWLGQTHLVPDRGKKVFYEEKKALKEIEKLCQGEKCKGVTSLSLIFHGLSEALIEAISKGRTCFGPELVSPEDTFQIAAVDEKLGANTEIWVDGSLDEEIDTSCSKPLEEGMVFGDFEVESVDKIGDGGGGFPSGLCERLMGMLVEADSILARVAIDDAIAANGNPKEIEKAKKEMASAEKEKEKGKYDKAIDHYKKAWEHAMKAVKPRKGNQMSCQTEIESSTVLLQNKPNPATSSTRIDFVLEHATPVKLSVYDIAGRLIWRVKVSHLSEGLHSLGWNCMDKDGMPVPSGIYIYRLETNTFSHAKKMAVVR</sequence>
<keyword evidence="5" id="KW-0732">Signal</keyword>
<keyword evidence="4" id="KW-0472">Membrane</keyword>
<dbReference type="InterPro" id="IPR045232">
    <property type="entry name" value="FAM234"/>
</dbReference>
<feature type="chain" id="PRO_5022120109" evidence="5">
    <location>
        <begin position="27"/>
        <end position="814"/>
    </location>
</feature>
<evidence type="ECO:0000313" key="9">
    <source>
        <dbReference type="Proteomes" id="UP000315525"/>
    </source>
</evidence>
<feature type="domain" description="FlgD/Vpr Ig-like" evidence="6">
    <location>
        <begin position="740"/>
        <end position="801"/>
    </location>
</feature>
<dbReference type="InterPro" id="IPR015943">
    <property type="entry name" value="WD40/YVTN_repeat-like_dom_sf"/>
</dbReference>
<reference evidence="8 9" key="1">
    <citation type="submission" date="2019-03" db="EMBL/GenBank/DDBJ databases">
        <title>Metabolic potential of uncultured bacteria and archaea associated with petroleum seepage in deep-sea sediments.</title>
        <authorList>
            <person name="Dong X."/>
            <person name="Hubert C."/>
        </authorList>
    </citation>
    <scope>NUCLEOTIDE SEQUENCE [LARGE SCALE GENOMIC DNA]</scope>
    <source>
        <strain evidence="8">E44_bin18</strain>
    </source>
</reference>
<comment type="subcellular location">
    <subcellularLocation>
        <location evidence="1">Membrane</location>
        <topology evidence="1">Single-pass membrane protein</topology>
    </subcellularLocation>
</comment>
<dbReference type="GO" id="GO:0016020">
    <property type="term" value="C:membrane"/>
    <property type="evidence" value="ECO:0007669"/>
    <property type="project" value="UniProtKB-SubCell"/>
</dbReference>
<dbReference type="Gene3D" id="2.130.10.10">
    <property type="entry name" value="YVTN repeat-like/Quinoprotein amine dehydrogenase"/>
    <property type="match status" value="1"/>
</dbReference>
<dbReference type="AlphaFoldDB" id="A0A523UQS1"/>